<dbReference type="PANTHER" id="PTHR33121:SF70">
    <property type="entry name" value="SIGNALING PROTEIN YKOW"/>
    <property type="match status" value="1"/>
</dbReference>
<gene>
    <name evidence="3" type="ORF">KAK11_20400</name>
</gene>
<keyword evidence="3" id="KW-0813">Transport</keyword>
<evidence type="ECO:0000259" key="2">
    <source>
        <dbReference type="PROSITE" id="PS50883"/>
    </source>
</evidence>
<feature type="transmembrane region" description="Helical" evidence="1">
    <location>
        <begin position="92"/>
        <end position="113"/>
    </location>
</feature>
<reference evidence="3 4" key="1">
    <citation type="submission" date="2021-04" db="EMBL/GenBank/DDBJ databases">
        <title>The genome sequence of type strain Ideonella paludis KCTC 32238.</title>
        <authorList>
            <person name="Liu Y."/>
        </authorList>
    </citation>
    <scope>NUCLEOTIDE SEQUENCE [LARGE SCALE GENOMIC DNA]</scope>
    <source>
        <strain evidence="3 4">KCTC 32238</strain>
    </source>
</reference>
<feature type="transmembrane region" description="Helical" evidence="1">
    <location>
        <begin position="277"/>
        <end position="298"/>
    </location>
</feature>
<evidence type="ECO:0000313" key="3">
    <source>
        <dbReference type="EMBL" id="MBQ0937697.1"/>
    </source>
</evidence>
<name>A0ABS5E2Q0_9BURK</name>
<dbReference type="PANTHER" id="PTHR33121">
    <property type="entry name" value="CYCLIC DI-GMP PHOSPHODIESTERASE PDEF"/>
    <property type="match status" value="1"/>
</dbReference>
<keyword evidence="1" id="KW-0472">Membrane</keyword>
<dbReference type="SUPFAM" id="SSF141868">
    <property type="entry name" value="EAL domain-like"/>
    <property type="match status" value="1"/>
</dbReference>
<proteinExistence type="predicted"/>
<dbReference type="PROSITE" id="PS50883">
    <property type="entry name" value="EAL"/>
    <property type="match status" value="1"/>
</dbReference>
<dbReference type="Proteomes" id="UP000672097">
    <property type="component" value="Unassembled WGS sequence"/>
</dbReference>
<sequence>MLPVFLVMQCLGLTLSAMDLGDVAASSAFHQLLTSVLSFQQYFWPVAMAASTAIHLARAYGDDPIYVVVLTLSLMILAFLSSLGPEAPAQNWGWMMLASVLLPSAAVACMRLVRRGMPRLEFGDLSQASPAMARTLANGTPFAISLCLLAWPATLLPSSTGPLAGIFEWLPAWLAVVVLTALGNVAWWMGMNGAGVMDWASGNALHHTMALPGVSLADLDNVFNYIGGSGATLALLVCLIWYQWRKPGPKVWRWALPLHVFNINEVLTFALPVVGNWVFFLPFVLAPTLNALITYLVVAEWQWIPASGSWDVTWVIPHFLKPLLLGAPLEKVWALQVVLFLLSIVIYRPFVKRWVQQEQLGEAAWDLANRMNLGPGLEVFSEARFVKRQDAQHDWSRQAHAALKLLREGQLSMHYQPKVDVHTGRVLGFEALLRLQDAAGRAVAPQGFLPSLERVGFGDLLDLWVVRRVVEDVERWRAQGVDAPVAINLTASTLCNAESFARLMSTLAKLPPGMLQVELLESSLIEEPELVRARLMDLRTAGVRVFVDDFGTGYSNLALFHSAEVDVVKVDRSLLMAATEPRGERLYREICSTLHRLGYDVVAEGVETTAERDFVAHCGVSAIQGWWVGRPVPPEDVPGTLKDLALRFGAA</sequence>
<dbReference type="Pfam" id="PF00563">
    <property type="entry name" value="EAL"/>
    <property type="match status" value="1"/>
</dbReference>
<feature type="transmembrane region" description="Helical" evidence="1">
    <location>
        <begin position="254"/>
        <end position="271"/>
    </location>
</feature>
<keyword evidence="1" id="KW-1133">Transmembrane helix</keyword>
<organism evidence="3 4">
    <name type="scientific">Ideonella paludis</name>
    <dbReference type="NCBI Taxonomy" id="1233411"/>
    <lineage>
        <taxon>Bacteria</taxon>
        <taxon>Pseudomonadati</taxon>
        <taxon>Pseudomonadota</taxon>
        <taxon>Betaproteobacteria</taxon>
        <taxon>Burkholderiales</taxon>
        <taxon>Sphaerotilaceae</taxon>
        <taxon>Ideonella</taxon>
    </lineage>
</organism>
<dbReference type="Gene3D" id="3.20.20.450">
    <property type="entry name" value="EAL domain"/>
    <property type="match status" value="1"/>
</dbReference>
<protein>
    <submittedName>
        <fullName evidence="3">PTS sugar transporter subunit IIC/EAL domain-containing protein</fullName>
    </submittedName>
</protein>
<feature type="transmembrane region" description="Helical" evidence="1">
    <location>
        <begin position="222"/>
        <end position="242"/>
    </location>
</feature>
<dbReference type="SMART" id="SM00052">
    <property type="entry name" value="EAL"/>
    <property type="match status" value="1"/>
</dbReference>
<feature type="transmembrane region" description="Helical" evidence="1">
    <location>
        <begin position="169"/>
        <end position="189"/>
    </location>
</feature>
<dbReference type="InterPro" id="IPR050706">
    <property type="entry name" value="Cyclic-di-GMP_PDE-like"/>
</dbReference>
<feature type="transmembrane region" description="Helical" evidence="1">
    <location>
        <begin position="333"/>
        <end position="351"/>
    </location>
</feature>
<dbReference type="InterPro" id="IPR001633">
    <property type="entry name" value="EAL_dom"/>
</dbReference>
<dbReference type="CDD" id="cd01948">
    <property type="entry name" value="EAL"/>
    <property type="match status" value="1"/>
</dbReference>
<keyword evidence="1" id="KW-0812">Transmembrane</keyword>
<dbReference type="EMBL" id="JAGQDG010000009">
    <property type="protein sequence ID" value="MBQ0937697.1"/>
    <property type="molecule type" value="Genomic_DNA"/>
</dbReference>
<feature type="domain" description="EAL" evidence="2">
    <location>
        <begin position="392"/>
        <end position="645"/>
    </location>
</feature>
<comment type="caution">
    <text evidence="3">The sequence shown here is derived from an EMBL/GenBank/DDBJ whole genome shotgun (WGS) entry which is preliminary data.</text>
</comment>
<keyword evidence="3" id="KW-0762">Sugar transport</keyword>
<dbReference type="RefSeq" id="WP_210811342.1">
    <property type="nucleotide sequence ID" value="NZ_JAGQDG010000009.1"/>
</dbReference>
<keyword evidence="4" id="KW-1185">Reference proteome</keyword>
<evidence type="ECO:0000256" key="1">
    <source>
        <dbReference type="SAM" id="Phobius"/>
    </source>
</evidence>
<accession>A0ABS5E2Q0</accession>
<dbReference type="InterPro" id="IPR035919">
    <property type="entry name" value="EAL_sf"/>
</dbReference>
<feature type="transmembrane region" description="Helical" evidence="1">
    <location>
        <begin position="64"/>
        <end position="80"/>
    </location>
</feature>
<evidence type="ECO:0000313" key="4">
    <source>
        <dbReference type="Proteomes" id="UP000672097"/>
    </source>
</evidence>